<accession>A0A1I4Z1Q3</accession>
<comment type="catalytic activity">
    <reaction evidence="1">
        <text>a 1,2-diacyl-sn-glycero-3-phosphocholine + H2O = a 1,2-diacyl-sn-glycero-3-phosphate + choline + H(+)</text>
        <dbReference type="Rhea" id="RHEA:14445"/>
        <dbReference type="ChEBI" id="CHEBI:15354"/>
        <dbReference type="ChEBI" id="CHEBI:15377"/>
        <dbReference type="ChEBI" id="CHEBI:15378"/>
        <dbReference type="ChEBI" id="CHEBI:57643"/>
        <dbReference type="ChEBI" id="CHEBI:58608"/>
        <dbReference type="EC" id="3.1.4.4"/>
    </reaction>
</comment>
<dbReference type="GO" id="GO:0006793">
    <property type="term" value="P:phosphorus metabolic process"/>
    <property type="evidence" value="ECO:0007669"/>
    <property type="project" value="UniProtKB-ARBA"/>
</dbReference>
<dbReference type="PANTHER" id="PTHR43856:SF1">
    <property type="entry name" value="MITOCHONDRIAL CARDIOLIPIN HYDROLASE"/>
    <property type="match status" value="1"/>
</dbReference>
<dbReference type="EMBL" id="FOUT01000013">
    <property type="protein sequence ID" value="SFN44172.1"/>
    <property type="molecule type" value="Genomic_DNA"/>
</dbReference>
<dbReference type="PROSITE" id="PS50035">
    <property type="entry name" value="PLD"/>
    <property type="match status" value="1"/>
</dbReference>
<evidence type="ECO:0000256" key="3">
    <source>
        <dbReference type="ARBA" id="ARBA00012027"/>
    </source>
</evidence>
<dbReference type="Gene3D" id="3.30.870.10">
    <property type="entry name" value="Endonuclease Chain A"/>
    <property type="match status" value="2"/>
</dbReference>
<sequence>MQNAIAFSNNDIITIAWSYGKKPVGCMGFAIYRIDDKGIEIPLPNKAVFKNTGQVEDKSSVKFPIQKFYWKDVYVRMVSEETNNKTFSYKIVPMQGTPGNFVPMDNFVPLISNIVEISSDVGNNMNAYFNRGLISTQRISKYLDGDLNIPSLRTKIGDYKGDTELRDSLSGGMVEALIDFMDRAKNSGKIYAGLYELGDEQLIENLCGLGNKLSIVLSNSAKKEDDTSKPKYAQKKTGKMVYPQKTTDDNDPAREKLKRSGALVYDRVMPDSHIGHNKFLIYVDSSGTAKAVLYGSTNWTGTGLCTQTNNTIVIDDELLAKRYLEYWNKMVEDTVAANKVKTNLQGSVFRSWNNIGKSLNIGETSVQSWFSPNTPKARGKRSPDEICPSDMVEVIKCIDKAQHAILFLAFYPGAPSLANWSALALKNKKDLFVRGMVTNDSASEGFYYDLIGGTPPKRDKGVPIKEDYRVGSADAFTGTNIPLGWQKEILSAGFAIIHDKIMVIDPFSKDCTVIMGSHNLGYKASYDNDENLTIIKGNKKLSLAYTTHILDIYDHFSFRIYYKKYGNGSNAFLEDNSEKFLGKYFNAAGKIKNEQLNFWMNGALDI</sequence>
<dbReference type="InterPro" id="IPR001736">
    <property type="entry name" value="PLipase_D/transphosphatidylase"/>
</dbReference>
<keyword evidence="5" id="KW-0442">Lipid degradation</keyword>
<evidence type="ECO:0000259" key="8">
    <source>
        <dbReference type="PROSITE" id="PS50035"/>
    </source>
</evidence>
<dbReference type="GO" id="GO:0016891">
    <property type="term" value="F:RNA endonuclease activity producing 5'-phosphomonoesters, hydrolytic mechanism"/>
    <property type="evidence" value="ECO:0007669"/>
    <property type="project" value="TreeGrafter"/>
</dbReference>
<dbReference type="GO" id="GO:0004630">
    <property type="term" value="F:phospholipase D activity"/>
    <property type="evidence" value="ECO:0007669"/>
    <property type="project" value="UniProtKB-EC"/>
</dbReference>
<evidence type="ECO:0000256" key="2">
    <source>
        <dbReference type="ARBA" id="ARBA00008664"/>
    </source>
</evidence>
<evidence type="ECO:0000313" key="9">
    <source>
        <dbReference type="EMBL" id="SFN44172.1"/>
    </source>
</evidence>
<evidence type="ECO:0000313" key="10">
    <source>
        <dbReference type="Proteomes" id="UP000182961"/>
    </source>
</evidence>
<name>A0A1I4Z1Q3_9FLAO</name>
<dbReference type="SUPFAM" id="SSF56024">
    <property type="entry name" value="Phospholipase D/nuclease"/>
    <property type="match status" value="2"/>
</dbReference>
<dbReference type="Pfam" id="PF13091">
    <property type="entry name" value="PLDc_2"/>
    <property type="match status" value="2"/>
</dbReference>
<dbReference type="RefSeq" id="WP_024981734.1">
    <property type="nucleotide sequence ID" value="NZ_CBCRUM010000017.1"/>
</dbReference>
<evidence type="ECO:0000256" key="6">
    <source>
        <dbReference type="ARBA" id="ARBA00023098"/>
    </source>
</evidence>
<feature type="region of interest" description="Disordered" evidence="7">
    <location>
        <begin position="225"/>
        <end position="253"/>
    </location>
</feature>
<dbReference type="PANTHER" id="PTHR43856">
    <property type="entry name" value="CARDIOLIPIN HYDROLASE"/>
    <property type="match status" value="1"/>
</dbReference>
<keyword evidence="10" id="KW-1185">Reference proteome</keyword>
<dbReference type="InterPro" id="IPR025202">
    <property type="entry name" value="PLD-like_dom"/>
</dbReference>
<dbReference type="GO" id="GO:0016042">
    <property type="term" value="P:lipid catabolic process"/>
    <property type="evidence" value="ECO:0007669"/>
    <property type="project" value="UniProtKB-KW"/>
</dbReference>
<reference evidence="10" key="1">
    <citation type="submission" date="2016-10" db="EMBL/GenBank/DDBJ databases">
        <authorList>
            <person name="Varghese N."/>
            <person name="Submissions S."/>
        </authorList>
    </citation>
    <scope>NUCLEOTIDE SEQUENCE [LARGE SCALE GENOMIC DNA]</scope>
    <source>
        <strain evidence="10">DSM 4002</strain>
    </source>
</reference>
<organism evidence="9 10">
    <name type="scientific">Flavobacterium succinicans</name>
    <dbReference type="NCBI Taxonomy" id="29536"/>
    <lineage>
        <taxon>Bacteria</taxon>
        <taxon>Pseudomonadati</taxon>
        <taxon>Bacteroidota</taxon>
        <taxon>Flavobacteriia</taxon>
        <taxon>Flavobacteriales</taxon>
        <taxon>Flavobacteriaceae</taxon>
        <taxon>Flavobacterium</taxon>
    </lineage>
</organism>
<dbReference type="Proteomes" id="UP000182961">
    <property type="component" value="Unassembled WGS sequence"/>
</dbReference>
<comment type="similarity">
    <text evidence="2">Belongs to the phospholipase D family.</text>
</comment>
<gene>
    <name evidence="9" type="ORF">SAMN05444143_11353</name>
</gene>
<dbReference type="EC" id="3.1.4.4" evidence="3"/>
<evidence type="ECO:0000256" key="5">
    <source>
        <dbReference type="ARBA" id="ARBA00022963"/>
    </source>
</evidence>
<evidence type="ECO:0000256" key="1">
    <source>
        <dbReference type="ARBA" id="ARBA00000798"/>
    </source>
</evidence>
<proteinExistence type="inferred from homology"/>
<dbReference type="eggNOG" id="COG1502">
    <property type="taxonomic scope" value="Bacteria"/>
</dbReference>
<evidence type="ECO:0000256" key="7">
    <source>
        <dbReference type="SAM" id="MobiDB-lite"/>
    </source>
</evidence>
<evidence type="ECO:0000256" key="4">
    <source>
        <dbReference type="ARBA" id="ARBA00022801"/>
    </source>
</evidence>
<keyword evidence="6" id="KW-0443">Lipid metabolism</keyword>
<feature type="domain" description="PLD phosphodiesterase" evidence="8">
    <location>
        <begin position="493"/>
        <end position="524"/>
    </location>
</feature>
<dbReference type="AlphaFoldDB" id="A0A1I4Z1Q3"/>
<keyword evidence="4" id="KW-0378">Hydrolase</keyword>
<protein>
    <recommendedName>
        <fullName evidence="3">phospholipase D</fullName>
        <ecNumber evidence="3">3.1.4.4</ecNumber>
    </recommendedName>
</protein>
<dbReference type="InterPro" id="IPR051406">
    <property type="entry name" value="PLD_domain"/>
</dbReference>